<feature type="transmembrane region" description="Helical" evidence="6">
    <location>
        <begin position="235"/>
        <end position="256"/>
    </location>
</feature>
<dbReference type="Proteomes" id="UP000383932">
    <property type="component" value="Unassembled WGS sequence"/>
</dbReference>
<feature type="transmembrane region" description="Helical" evidence="6">
    <location>
        <begin position="440"/>
        <end position="459"/>
    </location>
</feature>
<feature type="compositionally biased region" description="Low complexity" evidence="5">
    <location>
        <begin position="1"/>
        <end position="17"/>
    </location>
</feature>
<dbReference type="GO" id="GO:0015179">
    <property type="term" value="F:L-amino acid transmembrane transporter activity"/>
    <property type="evidence" value="ECO:0007669"/>
    <property type="project" value="TreeGrafter"/>
</dbReference>
<gene>
    <name evidence="7" type="ORF">CTheo_883</name>
</gene>
<feature type="transmembrane region" description="Helical" evidence="6">
    <location>
        <begin position="208"/>
        <end position="229"/>
    </location>
</feature>
<comment type="caution">
    <text evidence="7">The sequence shown here is derived from an EMBL/GenBank/DDBJ whole genome shotgun (WGS) entry which is preliminary data.</text>
</comment>
<dbReference type="GO" id="GO:0016020">
    <property type="term" value="C:membrane"/>
    <property type="evidence" value="ECO:0007669"/>
    <property type="project" value="UniProtKB-SubCell"/>
</dbReference>
<feature type="transmembrane region" description="Helical" evidence="6">
    <location>
        <begin position="316"/>
        <end position="338"/>
    </location>
</feature>
<comment type="subcellular location">
    <subcellularLocation>
        <location evidence="1">Membrane</location>
        <topology evidence="1">Multi-pass membrane protein</topology>
    </subcellularLocation>
</comment>
<evidence type="ECO:0000256" key="2">
    <source>
        <dbReference type="ARBA" id="ARBA00022692"/>
    </source>
</evidence>
<name>A0A5N5QV54_9AGAM</name>
<dbReference type="FunFam" id="1.20.1740.10:FF:000042">
    <property type="entry name" value="Similar to amino acid transporter"/>
    <property type="match status" value="1"/>
</dbReference>
<dbReference type="InterPro" id="IPR050598">
    <property type="entry name" value="AminoAcid_Transporter"/>
</dbReference>
<dbReference type="OrthoDB" id="5982228at2759"/>
<dbReference type="AlphaFoldDB" id="A0A5N5QV54"/>
<feature type="transmembrane region" description="Helical" evidence="6">
    <location>
        <begin position="93"/>
        <end position="117"/>
    </location>
</feature>
<dbReference type="InterPro" id="IPR002293">
    <property type="entry name" value="AA/rel_permease1"/>
</dbReference>
<dbReference type="PANTHER" id="PTHR11785:SF512">
    <property type="entry name" value="SOBREMESA, ISOFORM B"/>
    <property type="match status" value="1"/>
</dbReference>
<evidence type="ECO:0000256" key="6">
    <source>
        <dbReference type="SAM" id="Phobius"/>
    </source>
</evidence>
<feature type="transmembrane region" description="Helical" evidence="6">
    <location>
        <begin position="123"/>
        <end position="144"/>
    </location>
</feature>
<dbReference type="Pfam" id="PF13520">
    <property type="entry name" value="AA_permease_2"/>
    <property type="match status" value="1"/>
</dbReference>
<evidence type="ECO:0000256" key="1">
    <source>
        <dbReference type="ARBA" id="ARBA00004141"/>
    </source>
</evidence>
<accession>A0A5N5QV54</accession>
<organism evidence="7 8">
    <name type="scientific">Ceratobasidium theobromae</name>
    <dbReference type="NCBI Taxonomy" id="1582974"/>
    <lineage>
        <taxon>Eukaryota</taxon>
        <taxon>Fungi</taxon>
        <taxon>Dikarya</taxon>
        <taxon>Basidiomycota</taxon>
        <taxon>Agaricomycotina</taxon>
        <taxon>Agaricomycetes</taxon>
        <taxon>Cantharellales</taxon>
        <taxon>Ceratobasidiaceae</taxon>
        <taxon>Ceratobasidium</taxon>
    </lineage>
</organism>
<protein>
    <submittedName>
        <fullName evidence="7">Y+L amino acid transporter 2</fullName>
    </submittedName>
</protein>
<reference evidence="7 8" key="1">
    <citation type="journal article" date="2019" name="Fungal Biol. Biotechnol.">
        <title>Draft genome sequence of fastidious pathogen Ceratobasidium theobromae, which causes vascular-streak dieback in Theobroma cacao.</title>
        <authorList>
            <person name="Ali S.S."/>
            <person name="Asman A."/>
            <person name="Shao J."/>
            <person name="Firmansyah A.P."/>
            <person name="Susilo A.W."/>
            <person name="Rosmana A."/>
            <person name="McMahon P."/>
            <person name="Junaid M."/>
            <person name="Guest D."/>
            <person name="Kheng T.Y."/>
            <person name="Meinhardt L.W."/>
            <person name="Bailey B.A."/>
        </authorList>
    </citation>
    <scope>NUCLEOTIDE SEQUENCE [LARGE SCALE GENOMIC DNA]</scope>
    <source>
        <strain evidence="7 8">CT2</strain>
    </source>
</reference>
<dbReference type="Gene3D" id="1.20.1740.10">
    <property type="entry name" value="Amino acid/polyamine transporter I"/>
    <property type="match status" value="1"/>
</dbReference>
<keyword evidence="3 6" id="KW-1133">Transmembrane helix</keyword>
<evidence type="ECO:0000313" key="7">
    <source>
        <dbReference type="EMBL" id="KAB5595645.1"/>
    </source>
</evidence>
<feature type="region of interest" description="Disordered" evidence="5">
    <location>
        <begin position="1"/>
        <end position="22"/>
    </location>
</feature>
<feature type="transmembrane region" description="Helical" evidence="6">
    <location>
        <begin position="414"/>
        <end position="434"/>
    </location>
</feature>
<dbReference type="PANTHER" id="PTHR11785">
    <property type="entry name" value="AMINO ACID TRANSPORTER"/>
    <property type="match status" value="1"/>
</dbReference>
<sequence length="560" mass="59589">MSSRSRSPRSPTSPNHRSSIDSLRDLELTQGSALSPHIATRPLGGFRRPSIANSVISVDFRPELLPLSLSSGTGEREAGDDAPGKTIELSSGVALVIGLQIGSGIFSSPGVVVANTLSVGASLSVWVAAGILAWTGASSFAELGTMIPLNGGAQAYLAYAYSPLISYLYTWTAVIVLKPGSNAIIALIFGLLYHATGADAPPDAIPPWAIKLTAVLAIIVIAILCVATPKLGTKAAVFFTTIKFASLIAVATLGMIQIIRGKATSSLTGPIFSGTSPNPSSFALALYSGLWAYDGWDQVNYVAGEMKNADRDLPRVIHISMFSVMALFITANISYFAVLDKSTVERSNTIALDFGRELFGNIGALIFAMVVAVSCFGAVNGSMFTSARLIYSAAREGYLPSLFGRLHAGLKTPLNAMSLQVVITLFYILIGGGFRTMINFVGVAAWTFYFLTGVGLIILRVREPGLPRPYKVWIITPVSLFLLLMPVFAAPLEALSAFAFIVSGVPFYLISRYVQDPNGVSRPVRWVGDRIGKLVGYNAGTSGYMRAATEGDEMVEMLQR</sequence>
<evidence type="ECO:0000256" key="4">
    <source>
        <dbReference type="ARBA" id="ARBA00023136"/>
    </source>
</evidence>
<feature type="transmembrane region" description="Helical" evidence="6">
    <location>
        <begin position="358"/>
        <end position="379"/>
    </location>
</feature>
<evidence type="ECO:0000313" key="8">
    <source>
        <dbReference type="Proteomes" id="UP000383932"/>
    </source>
</evidence>
<keyword evidence="2 6" id="KW-0812">Transmembrane</keyword>
<evidence type="ECO:0000256" key="5">
    <source>
        <dbReference type="SAM" id="MobiDB-lite"/>
    </source>
</evidence>
<evidence type="ECO:0000256" key="3">
    <source>
        <dbReference type="ARBA" id="ARBA00022989"/>
    </source>
</evidence>
<keyword evidence="8" id="KW-1185">Reference proteome</keyword>
<dbReference type="EMBL" id="SSOP01000007">
    <property type="protein sequence ID" value="KAB5595645.1"/>
    <property type="molecule type" value="Genomic_DNA"/>
</dbReference>
<proteinExistence type="predicted"/>
<keyword evidence="4 6" id="KW-0472">Membrane</keyword>